<keyword evidence="8" id="KW-0378">Hydrolase</keyword>
<dbReference type="GO" id="GO:0008270">
    <property type="term" value="F:zinc ion binding"/>
    <property type="evidence" value="ECO:0007669"/>
    <property type="project" value="InterPro"/>
</dbReference>
<evidence type="ECO:0000313" key="12">
    <source>
        <dbReference type="EMBL" id="RMU00010.1"/>
    </source>
</evidence>
<dbReference type="SUPFAM" id="SSF55486">
    <property type="entry name" value="Metalloproteases ('zincins'), catalytic domain"/>
    <property type="match status" value="1"/>
</dbReference>
<dbReference type="Pfam" id="PF00353">
    <property type="entry name" value="HemolysinCabind"/>
    <property type="match status" value="2"/>
</dbReference>
<evidence type="ECO:0000256" key="10">
    <source>
        <dbReference type="ARBA" id="ARBA00022837"/>
    </source>
</evidence>
<dbReference type="InterPro" id="IPR013858">
    <property type="entry name" value="Peptidase_M10B_C"/>
</dbReference>
<dbReference type="InterPro" id="IPR011049">
    <property type="entry name" value="Serralysin-like_metalloprot_C"/>
</dbReference>
<accession>A0A3M5QT54</accession>
<dbReference type="GO" id="GO:0006508">
    <property type="term" value="P:proteolysis"/>
    <property type="evidence" value="ECO:0007669"/>
    <property type="project" value="UniProtKB-KW"/>
</dbReference>
<dbReference type="Gene3D" id="2.150.10.10">
    <property type="entry name" value="Serralysin-like metalloprotease, C-terminal"/>
    <property type="match status" value="2"/>
</dbReference>
<evidence type="ECO:0000256" key="5">
    <source>
        <dbReference type="ARBA" id="ARBA00022670"/>
    </source>
</evidence>
<keyword evidence="10" id="KW-0106">Calcium</keyword>
<organism evidence="12 13">
    <name type="scientific">Pseudomonas syringae pv. coriandricola</name>
    <dbReference type="NCBI Taxonomy" id="264453"/>
    <lineage>
        <taxon>Bacteria</taxon>
        <taxon>Pseudomonadati</taxon>
        <taxon>Pseudomonadota</taxon>
        <taxon>Gammaproteobacteria</taxon>
        <taxon>Pseudomonadales</taxon>
        <taxon>Pseudomonadaceae</taxon>
        <taxon>Pseudomonas</taxon>
    </lineage>
</organism>
<dbReference type="GO" id="GO:0005509">
    <property type="term" value="F:calcium ion binding"/>
    <property type="evidence" value="ECO:0007669"/>
    <property type="project" value="InterPro"/>
</dbReference>
<keyword evidence="9" id="KW-0862">Zinc</keyword>
<dbReference type="EMBL" id="RBTT01000488">
    <property type="protein sequence ID" value="RMU00010.1"/>
    <property type="molecule type" value="Genomic_DNA"/>
</dbReference>
<evidence type="ECO:0000256" key="2">
    <source>
        <dbReference type="ARBA" id="ARBA00004613"/>
    </source>
</evidence>
<evidence type="ECO:0000256" key="3">
    <source>
        <dbReference type="ARBA" id="ARBA00009490"/>
    </source>
</evidence>
<dbReference type="InterPro" id="IPR006026">
    <property type="entry name" value="Peptidase_Metallo"/>
</dbReference>
<feature type="domain" description="Peptidase metallopeptidase" evidence="11">
    <location>
        <begin position="38"/>
        <end position="201"/>
    </location>
</feature>
<dbReference type="SUPFAM" id="SSF51120">
    <property type="entry name" value="beta-Roll"/>
    <property type="match status" value="2"/>
</dbReference>
<dbReference type="SMART" id="SM00235">
    <property type="entry name" value="ZnMc"/>
    <property type="match status" value="1"/>
</dbReference>
<dbReference type="AlphaFoldDB" id="A0A3M5QT54"/>
<dbReference type="Proteomes" id="UP000274212">
    <property type="component" value="Unassembled WGS sequence"/>
</dbReference>
<evidence type="ECO:0000256" key="7">
    <source>
        <dbReference type="ARBA" id="ARBA00022737"/>
    </source>
</evidence>
<comment type="caution">
    <text evidence="12">The sequence shown here is derived from an EMBL/GenBank/DDBJ whole genome shotgun (WGS) entry which is preliminary data.</text>
</comment>
<keyword evidence="7" id="KW-0677">Repeat</keyword>
<evidence type="ECO:0000259" key="11">
    <source>
        <dbReference type="SMART" id="SM00235"/>
    </source>
</evidence>
<evidence type="ECO:0000256" key="1">
    <source>
        <dbReference type="ARBA" id="ARBA00001913"/>
    </source>
</evidence>
<dbReference type="PRINTS" id="PR00313">
    <property type="entry name" value="CABNDNGRPT"/>
</dbReference>
<evidence type="ECO:0000256" key="9">
    <source>
        <dbReference type="ARBA" id="ARBA00022833"/>
    </source>
</evidence>
<dbReference type="Pfam" id="PF08548">
    <property type="entry name" value="Peptidase_M10_C"/>
    <property type="match status" value="1"/>
</dbReference>
<keyword evidence="5 12" id="KW-0645">Protease</keyword>
<protein>
    <submittedName>
        <fullName evidence="12">Putative Metalloprotease</fullName>
    </submittedName>
</protein>
<dbReference type="InterPro" id="IPR034033">
    <property type="entry name" value="Serralysin-like"/>
</dbReference>
<name>A0A3M5QT54_9PSED</name>
<dbReference type="InterPro" id="IPR024079">
    <property type="entry name" value="MetalloPept_cat_dom_sf"/>
</dbReference>
<keyword evidence="6" id="KW-0479">Metal-binding</keyword>
<comment type="subcellular location">
    <subcellularLocation>
        <location evidence="2">Secreted</location>
    </subcellularLocation>
</comment>
<dbReference type="CDD" id="cd04277">
    <property type="entry name" value="ZnMc_serralysin_like"/>
    <property type="match status" value="1"/>
</dbReference>
<dbReference type="GO" id="GO:0004222">
    <property type="term" value="F:metalloendopeptidase activity"/>
    <property type="evidence" value="ECO:0007669"/>
    <property type="project" value="InterPro"/>
</dbReference>
<dbReference type="InterPro" id="IPR001818">
    <property type="entry name" value="Pept_M10_metallopeptidase"/>
</dbReference>
<evidence type="ECO:0000256" key="4">
    <source>
        <dbReference type="ARBA" id="ARBA00022525"/>
    </source>
</evidence>
<reference evidence="12 13" key="1">
    <citation type="submission" date="2018-08" db="EMBL/GenBank/DDBJ databases">
        <title>Recombination of ecologically and evolutionarily significant loci maintains genetic cohesion in the Pseudomonas syringae species complex.</title>
        <authorList>
            <person name="Dillon M."/>
            <person name="Thakur S."/>
            <person name="Almeida R.N.D."/>
            <person name="Weir B.S."/>
            <person name="Guttman D.S."/>
        </authorList>
    </citation>
    <scope>NUCLEOTIDE SEQUENCE [LARGE SCALE GENOMIC DNA]</scope>
    <source>
        <strain evidence="12 13">ICMP 9829</strain>
    </source>
</reference>
<sequence length="607" mass="65070">MPGPNDSSPAELLPEGSADDRVTSLLWGPFWLGDATGTHLTYSFHTADSVYATIYSGTQEPDDAYSLTDAQAAAKSALDAWSAVADITFTEVKDTPENVGDIRFGGSNNLQSTEFGQAYKAGTEGRSGDVWIGPKVNAADPAKGTDDYLTFMHETGHALGLKHPFEGTQYNDVLLDAKFEDARYTIMSYTNNYSFKPTTPMLFDVAAMQFIYGANNSYHTGNDVYKWAPDQSVFETIWDAGGKDTIDASNQASFVKINLNEGEFSTIGKAFLDYNQNADAPTLMNSGLAIAYGAHIENAIGSAFNDTLIGNDLANVLDGRGGLDIMIGGLGNDTYVIDQADELALVQEKANEGVDTLKITYDNTSATAAVIDLNAGPLANFENVHLKGEGEFTLLGNDRNNTLTGNDANNVIFGGAGNDKLVGGLGADIMTGGTGADRFVFNDLAETGKGAASDVITDFNSQQGDKLSFLKMDANVDTKALDAFSFIGSGEFTGAGQLRFADHELPAYLHRQRCALGQEGHTADHPAGGWFLRHSDAVRCGHQSGPERSGPSAAWLVPVAVRHRRAVVAGRGNHDRSGRQHRSCRRLRAGVRYTVRQRSGDLEHTAQ</sequence>
<evidence type="ECO:0000313" key="13">
    <source>
        <dbReference type="Proteomes" id="UP000274212"/>
    </source>
</evidence>
<keyword evidence="4" id="KW-0964">Secreted</keyword>
<comment type="cofactor">
    <cofactor evidence="1">
        <name>Ca(2+)</name>
        <dbReference type="ChEBI" id="CHEBI:29108"/>
    </cofactor>
</comment>
<proteinExistence type="inferred from homology"/>
<gene>
    <name evidence="12" type="ORF">ALP36_02354</name>
</gene>
<comment type="similarity">
    <text evidence="3">Belongs to the peptidase M10B family.</text>
</comment>
<dbReference type="Pfam" id="PF00413">
    <property type="entry name" value="Peptidase_M10"/>
    <property type="match status" value="1"/>
</dbReference>
<evidence type="ECO:0000256" key="6">
    <source>
        <dbReference type="ARBA" id="ARBA00022723"/>
    </source>
</evidence>
<evidence type="ECO:0000256" key="8">
    <source>
        <dbReference type="ARBA" id="ARBA00022801"/>
    </source>
</evidence>
<keyword evidence="12" id="KW-0482">Metalloprotease</keyword>
<dbReference type="InterPro" id="IPR001343">
    <property type="entry name" value="Hemolysn_Ca-bd"/>
</dbReference>
<dbReference type="GO" id="GO:0005615">
    <property type="term" value="C:extracellular space"/>
    <property type="evidence" value="ECO:0007669"/>
    <property type="project" value="InterPro"/>
</dbReference>
<dbReference type="GO" id="GO:0031012">
    <property type="term" value="C:extracellular matrix"/>
    <property type="evidence" value="ECO:0007669"/>
    <property type="project" value="InterPro"/>
</dbReference>
<dbReference type="Gene3D" id="3.40.390.10">
    <property type="entry name" value="Collagenase (Catalytic Domain)"/>
    <property type="match status" value="1"/>
</dbReference>